<dbReference type="Gene3D" id="3.40.50.620">
    <property type="entry name" value="HUPs"/>
    <property type="match status" value="1"/>
</dbReference>
<dbReference type="InterPro" id="IPR050128">
    <property type="entry name" value="Sulfate_adenylyltrnsfr_sub2"/>
</dbReference>
<evidence type="ECO:0000256" key="9">
    <source>
        <dbReference type="ARBA" id="ARBA00031812"/>
    </source>
</evidence>
<evidence type="ECO:0000259" key="11">
    <source>
        <dbReference type="Pfam" id="PF01507"/>
    </source>
</evidence>
<protein>
    <recommendedName>
        <fullName evidence="3">Sulfate adenylyltransferase subunit 2</fullName>
        <ecNumber evidence="2">2.7.7.4</ecNumber>
    </recommendedName>
    <alternativeName>
        <fullName evidence="8">ATP-sulfurylase small subunit</fullName>
    </alternativeName>
    <alternativeName>
        <fullName evidence="9">Sulfate adenylate transferase</fullName>
    </alternativeName>
</protein>
<comment type="similarity">
    <text evidence="1">Belongs to the PAPS reductase family. CysD subfamily.</text>
</comment>
<dbReference type="NCBIfam" id="NF009214">
    <property type="entry name" value="PRK12563.1"/>
    <property type="match status" value="1"/>
</dbReference>
<evidence type="ECO:0000256" key="8">
    <source>
        <dbReference type="ARBA" id="ARBA00030256"/>
    </source>
</evidence>
<dbReference type="AlphaFoldDB" id="A0A379JHV5"/>
<evidence type="ECO:0000313" key="13">
    <source>
        <dbReference type="Proteomes" id="UP000255467"/>
    </source>
</evidence>
<keyword evidence="6" id="KW-0547">Nucleotide-binding</keyword>
<dbReference type="PANTHER" id="PTHR43196">
    <property type="entry name" value="SULFATE ADENYLYLTRANSFERASE SUBUNIT 2"/>
    <property type="match status" value="1"/>
</dbReference>
<dbReference type="Proteomes" id="UP000255467">
    <property type="component" value="Unassembled WGS sequence"/>
</dbReference>
<dbReference type="EMBL" id="UGRY01000004">
    <property type="protein sequence ID" value="SUD48055.1"/>
    <property type="molecule type" value="Genomic_DNA"/>
</dbReference>
<dbReference type="Pfam" id="PF01507">
    <property type="entry name" value="PAPS_reduct"/>
    <property type="match status" value="1"/>
</dbReference>
<dbReference type="InterPro" id="IPR002500">
    <property type="entry name" value="PAPS_reduct_dom"/>
</dbReference>
<evidence type="ECO:0000256" key="3">
    <source>
        <dbReference type="ARBA" id="ARBA00022004"/>
    </source>
</evidence>
<dbReference type="EC" id="2.7.7.4" evidence="2"/>
<dbReference type="GO" id="GO:0000103">
    <property type="term" value="P:sulfate assimilation"/>
    <property type="evidence" value="ECO:0007669"/>
    <property type="project" value="InterPro"/>
</dbReference>
<dbReference type="NCBIfam" id="NF003587">
    <property type="entry name" value="PRK05253.1"/>
    <property type="match status" value="1"/>
</dbReference>
<feature type="region of interest" description="Disordered" evidence="10">
    <location>
        <begin position="279"/>
        <end position="301"/>
    </location>
</feature>
<dbReference type="InterPro" id="IPR014729">
    <property type="entry name" value="Rossmann-like_a/b/a_fold"/>
</dbReference>
<evidence type="ECO:0000256" key="5">
    <source>
        <dbReference type="ARBA" id="ARBA00022695"/>
    </source>
</evidence>
<dbReference type="PIRSF" id="PIRSF002936">
    <property type="entry name" value="CysDAde_trans"/>
    <property type="match status" value="1"/>
</dbReference>
<evidence type="ECO:0000256" key="4">
    <source>
        <dbReference type="ARBA" id="ARBA00022679"/>
    </source>
</evidence>
<dbReference type="STRING" id="1406858.GCA_000710895_03797"/>
<dbReference type="InterPro" id="IPR011784">
    <property type="entry name" value="SO4_adenylTrfase_ssu"/>
</dbReference>
<dbReference type="GO" id="GO:0004781">
    <property type="term" value="F:sulfate adenylyltransferase (ATP) activity"/>
    <property type="evidence" value="ECO:0007669"/>
    <property type="project" value="UniProtKB-EC"/>
</dbReference>
<dbReference type="NCBIfam" id="TIGR02039">
    <property type="entry name" value="CysD"/>
    <property type="match status" value="1"/>
</dbReference>
<evidence type="ECO:0000256" key="1">
    <source>
        <dbReference type="ARBA" id="ARBA00008885"/>
    </source>
</evidence>
<dbReference type="RefSeq" id="WP_039812221.1">
    <property type="nucleotide sequence ID" value="NZ_UGRY01000004.1"/>
</dbReference>
<keyword evidence="4 12" id="KW-0808">Transferase</keyword>
<reference evidence="12 13" key="1">
    <citation type="submission" date="2018-06" db="EMBL/GenBank/DDBJ databases">
        <authorList>
            <consortium name="Pathogen Informatics"/>
            <person name="Doyle S."/>
        </authorList>
    </citation>
    <scope>NUCLEOTIDE SEQUENCE [LARGE SCALE GENOMIC DNA]</scope>
    <source>
        <strain evidence="12 13">NCTC1934</strain>
    </source>
</reference>
<dbReference type="OrthoDB" id="9772604at2"/>
<proteinExistence type="inferred from homology"/>
<keyword evidence="5 12" id="KW-0548">Nucleotidyltransferase</keyword>
<evidence type="ECO:0000256" key="2">
    <source>
        <dbReference type="ARBA" id="ARBA00012391"/>
    </source>
</evidence>
<keyword evidence="13" id="KW-1185">Reference proteome</keyword>
<dbReference type="GO" id="GO:0005524">
    <property type="term" value="F:ATP binding"/>
    <property type="evidence" value="ECO:0007669"/>
    <property type="project" value="UniProtKB-KW"/>
</dbReference>
<evidence type="ECO:0000256" key="6">
    <source>
        <dbReference type="ARBA" id="ARBA00022741"/>
    </source>
</evidence>
<evidence type="ECO:0000313" key="12">
    <source>
        <dbReference type="EMBL" id="SUD48055.1"/>
    </source>
</evidence>
<organism evidence="12 13">
    <name type="scientific">Nocardia otitidiscaviarum</name>
    <dbReference type="NCBI Taxonomy" id="1823"/>
    <lineage>
        <taxon>Bacteria</taxon>
        <taxon>Bacillati</taxon>
        <taxon>Actinomycetota</taxon>
        <taxon>Actinomycetes</taxon>
        <taxon>Mycobacteriales</taxon>
        <taxon>Nocardiaceae</taxon>
        <taxon>Nocardia</taxon>
    </lineage>
</organism>
<sequence length="301" mass="34362">MPTGYELSHLTALEAESVHIIREVAATFERPVLLFSGGKDSAVMLELARRAFWPAPLPFPLLHIDTGHNFDEVIDFRDRTAERLGARLLVARVQDDIDAGRVVERPGETRNRLQTTTLLRAIGEHRFDAVFGGARRDEEKARAKERVFSFRDEYGAWDPRAQRPEVWNLYNGRHRRGEHIRVFPLSNWTELDIWEYIDSAAVELPSLYYAHRREVVERDGMLLATNRFLQLGPGERPYETTVRFRTVGDATCTGCVESSADTPAEVIAETAVTRLTERGATRADDRISDSGMEDRKREGYF</sequence>
<gene>
    <name evidence="12" type="primary">cysD_2</name>
    <name evidence="12" type="ORF">NCTC1934_05382</name>
</gene>
<accession>A0A379JHV5</accession>
<name>A0A379JHV5_9NOCA</name>
<evidence type="ECO:0000256" key="10">
    <source>
        <dbReference type="SAM" id="MobiDB-lite"/>
    </source>
</evidence>
<feature type="domain" description="Phosphoadenosine phosphosulphate reductase" evidence="11">
    <location>
        <begin position="31"/>
        <end position="254"/>
    </location>
</feature>
<dbReference type="PANTHER" id="PTHR43196:SF1">
    <property type="entry name" value="SULFATE ADENYLYLTRANSFERASE SUBUNIT 2"/>
    <property type="match status" value="1"/>
</dbReference>
<keyword evidence="7" id="KW-0067">ATP-binding</keyword>
<evidence type="ECO:0000256" key="7">
    <source>
        <dbReference type="ARBA" id="ARBA00022840"/>
    </source>
</evidence>
<dbReference type="SUPFAM" id="SSF52402">
    <property type="entry name" value="Adenine nucleotide alpha hydrolases-like"/>
    <property type="match status" value="1"/>
</dbReference>